<keyword evidence="2" id="KW-0808">Transferase</keyword>
<feature type="non-terminal residue" evidence="3">
    <location>
        <position position="1"/>
    </location>
</feature>
<keyword evidence="1" id="KW-0489">Methyltransferase</keyword>
<accession>A0ABN9U740</accession>
<dbReference type="InterPro" id="IPR029063">
    <property type="entry name" value="SAM-dependent_MTases_sf"/>
</dbReference>
<reference evidence="3" key="1">
    <citation type="submission" date="2023-10" db="EMBL/GenBank/DDBJ databases">
        <authorList>
            <person name="Chen Y."/>
            <person name="Shah S."/>
            <person name="Dougan E. K."/>
            <person name="Thang M."/>
            <person name="Chan C."/>
        </authorList>
    </citation>
    <scope>NUCLEOTIDE SEQUENCE [LARGE SCALE GENOMIC DNA]</scope>
</reference>
<dbReference type="EMBL" id="CAUYUJ010015453">
    <property type="protein sequence ID" value="CAK0854139.1"/>
    <property type="molecule type" value="Genomic_DNA"/>
</dbReference>
<name>A0ABN9U740_9DINO</name>
<proteinExistence type="predicted"/>
<comment type="caution">
    <text evidence="3">The sequence shown here is derived from an EMBL/GenBank/DDBJ whole genome shotgun (WGS) entry which is preliminary data.</text>
</comment>
<evidence type="ECO:0000313" key="3">
    <source>
        <dbReference type="EMBL" id="CAK0854139.1"/>
    </source>
</evidence>
<organism evidence="3 4">
    <name type="scientific">Prorocentrum cordatum</name>
    <dbReference type="NCBI Taxonomy" id="2364126"/>
    <lineage>
        <taxon>Eukaryota</taxon>
        <taxon>Sar</taxon>
        <taxon>Alveolata</taxon>
        <taxon>Dinophyceae</taxon>
        <taxon>Prorocentrales</taxon>
        <taxon>Prorocentraceae</taxon>
        <taxon>Prorocentrum</taxon>
    </lineage>
</organism>
<dbReference type="InterPro" id="IPR001525">
    <property type="entry name" value="C5_MeTfrase"/>
</dbReference>
<dbReference type="Pfam" id="PF00145">
    <property type="entry name" value="DNA_methylase"/>
    <property type="match status" value="1"/>
</dbReference>
<evidence type="ECO:0000313" key="4">
    <source>
        <dbReference type="Proteomes" id="UP001189429"/>
    </source>
</evidence>
<gene>
    <name evidence="3" type="ORF">PCOR1329_LOCUS45357</name>
</gene>
<evidence type="ECO:0000256" key="1">
    <source>
        <dbReference type="ARBA" id="ARBA00022603"/>
    </source>
</evidence>
<keyword evidence="4" id="KW-1185">Reference proteome</keyword>
<sequence>VHATEIIFEQFLGGKDFKHVAAVDTDPDSQRFITLNFAPAHYFRRIGLLGCDKAQYSTKLAGCQQCGDEPCGSYDDMMNCDMMICGFPCPPFSALNAAVHDRGYRFWQHPQGGVIVDLAWWVNVTMNGVGPKIIILEQVPGIKNTNKSSGHAPLKYILEGVAFNYKRNVADDAIDFKYGLKHWKEYVLVKDADLDYIVVNACSMGLPILRTRLFFILIRKDFYEDSIGVNIRDMLNIAQMHPLRQMKLQDFVEETPPLQATKRRRSTAKPMSDVAAKQSNEYRATFNLPHLSDGIQSKIAVADGELPAREADIVNVLG</sequence>
<dbReference type="Gene3D" id="3.40.50.150">
    <property type="entry name" value="Vaccinia Virus protein VP39"/>
    <property type="match status" value="1"/>
</dbReference>
<evidence type="ECO:0000256" key="2">
    <source>
        <dbReference type="ARBA" id="ARBA00022679"/>
    </source>
</evidence>
<protein>
    <submittedName>
        <fullName evidence="3">Uncharacterized protein</fullName>
    </submittedName>
</protein>
<dbReference type="SUPFAM" id="SSF53335">
    <property type="entry name" value="S-adenosyl-L-methionine-dependent methyltransferases"/>
    <property type="match status" value="1"/>
</dbReference>
<dbReference type="Proteomes" id="UP001189429">
    <property type="component" value="Unassembled WGS sequence"/>
</dbReference>
<feature type="non-terminal residue" evidence="3">
    <location>
        <position position="318"/>
    </location>
</feature>